<gene>
    <name evidence="1" type="ORF">E6C70_11565</name>
</gene>
<name>A0A4S4FUT1_9MICO</name>
<dbReference type="Gene3D" id="1.10.1660.10">
    <property type="match status" value="1"/>
</dbReference>
<accession>A0A4S4FUT1</accession>
<dbReference type="SUPFAM" id="SSF46955">
    <property type="entry name" value="Putative DNA-binding domain"/>
    <property type="match status" value="1"/>
</dbReference>
<comment type="caution">
    <text evidence="1">The sequence shown here is derived from an EMBL/GenBank/DDBJ whole genome shotgun (WGS) entry which is preliminary data.</text>
</comment>
<evidence type="ECO:0000313" key="1">
    <source>
        <dbReference type="EMBL" id="THG34048.1"/>
    </source>
</evidence>
<dbReference type="AlphaFoldDB" id="A0A4S4FUT1"/>
<dbReference type="EMBL" id="SSSN01000007">
    <property type="protein sequence ID" value="THG34048.1"/>
    <property type="molecule type" value="Genomic_DNA"/>
</dbReference>
<sequence length="68" mass="7970">MPPADLRRYIPAARSGPETVQERHALLKVHEARVRDQMRELQRSLDVITAEVQIYGRDRDRPSRHILV</sequence>
<proteinExistence type="predicted"/>
<dbReference type="Proteomes" id="UP000307380">
    <property type="component" value="Unassembled WGS sequence"/>
</dbReference>
<keyword evidence="2" id="KW-1185">Reference proteome</keyword>
<evidence type="ECO:0008006" key="3">
    <source>
        <dbReference type="Google" id="ProtNLM"/>
    </source>
</evidence>
<dbReference type="InterPro" id="IPR009061">
    <property type="entry name" value="DNA-bd_dom_put_sf"/>
</dbReference>
<organism evidence="1 2">
    <name type="scientific">Orlajensenia flava</name>
    <dbReference type="NCBI Taxonomy" id="2565934"/>
    <lineage>
        <taxon>Bacteria</taxon>
        <taxon>Bacillati</taxon>
        <taxon>Actinomycetota</taxon>
        <taxon>Actinomycetes</taxon>
        <taxon>Micrococcales</taxon>
        <taxon>Microbacteriaceae</taxon>
        <taxon>Orlajensenia</taxon>
    </lineage>
</organism>
<reference evidence="1 2" key="1">
    <citation type="submission" date="2019-04" db="EMBL/GenBank/DDBJ databases">
        <authorList>
            <person name="Jiang L."/>
        </authorList>
    </citation>
    <scope>NUCLEOTIDE SEQUENCE [LARGE SCALE GENOMIC DNA]</scope>
    <source>
        <strain evidence="1 2">YIM 131861</strain>
    </source>
</reference>
<protein>
    <recommendedName>
        <fullName evidence="3">MerR family transcriptional regulator</fullName>
    </recommendedName>
</protein>
<evidence type="ECO:0000313" key="2">
    <source>
        <dbReference type="Proteomes" id="UP000307380"/>
    </source>
</evidence>